<protein>
    <submittedName>
        <fullName evidence="3">Uncharacterized protein LOC107457995</fullName>
    </submittedName>
</protein>
<reference evidence="2" key="1">
    <citation type="journal article" date="2016" name="Nat. Genet.">
        <title>The genome sequences of Arachis duranensis and Arachis ipaensis, the diploid ancestors of cultivated peanut.</title>
        <authorList>
            <person name="Bertioli D.J."/>
            <person name="Cannon S.B."/>
            <person name="Froenicke L."/>
            <person name="Huang G."/>
            <person name="Farmer A.D."/>
            <person name="Cannon E.K."/>
            <person name="Liu X."/>
            <person name="Gao D."/>
            <person name="Clevenger J."/>
            <person name="Dash S."/>
            <person name="Ren L."/>
            <person name="Moretzsohn M.C."/>
            <person name="Shirasawa K."/>
            <person name="Huang W."/>
            <person name="Vidigal B."/>
            <person name="Abernathy B."/>
            <person name="Chu Y."/>
            <person name="Niederhuth C.E."/>
            <person name="Umale P."/>
            <person name="Araujo A.C."/>
            <person name="Kozik A."/>
            <person name="Kim K.D."/>
            <person name="Burow M.D."/>
            <person name="Varshney R.K."/>
            <person name="Wang X."/>
            <person name="Zhang X."/>
            <person name="Barkley N."/>
            <person name="Guimaraes P.M."/>
            <person name="Isobe S."/>
            <person name="Guo B."/>
            <person name="Liao B."/>
            <person name="Stalker H.T."/>
            <person name="Schmitz R.J."/>
            <person name="Scheffler B.E."/>
            <person name="Leal-Bertioli S.C."/>
            <person name="Xun X."/>
            <person name="Jackson S.A."/>
            <person name="Michelmore R."/>
            <person name="Ozias-Akins P."/>
        </authorList>
    </citation>
    <scope>NUCLEOTIDE SEQUENCE [LARGE SCALE GENOMIC DNA]</scope>
    <source>
        <strain evidence="2">cv. V14167</strain>
    </source>
</reference>
<dbReference type="KEGG" id="adu:107457995"/>
<sequence>MEAHTFATLHILNSKHISPIPIEIGTNRSKLKMTIDRFSNIAYLSNDIWVALTIKVTSNSICDLCSLKMTCKAARDAGNADIVHHIVYIPPPYARPWWWSINTEARRFFDCCMAKGHPELLFQEALRELFMRRNEDVGLRMLKIATSRGHEAAKYALSMTLLLRMDDDEAKRKRLQLYRQLAVAGLLTDCNTRCFSILSLSWPGEVQMPHIEEQQTVCATPRCSTRGYMGLLYDYHRRAADRNSIHAFGRAAHIPASTIAQTTSC</sequence>
<evidence type="ECO:0000259" key="1">
    <source>
        <dbReference type="Pfam" id="PF23310"/>
    </source>
</evidence>
<keyword evidence="2" id="KW-1185">Reference proteome</keyword>
<dbReference type="Pfam" id="PF23310">
    <property type="entry name" value="TPR_27"/>
    <property type="match status" value="1"/>
</dbReference>
<dbReference type="InterPro" id="IPR057136">
    <property type="entry name" value="At2g35280_TPR_dom"/>
</dbReference>
<dbReference type="PANTHER" id="PTHR33784">
    <property type="entry name" value="OS05G0482100 PROTEIN"/>
    <property type="match status" value="1"/>
</dbReference>
<organism evidence="2 3">
    <name type="scientific">Arachis duranensis</name>
    <name type="common">Wild peanut</name>
    <dbReference type="NCBI Taxonomy" id="130453"/>
    <lineage>
        <taxon>Eukaryota</taxon>
        <taxon>Viridiplantae</taxon>
        <taxon>Streptophyta</taxon>
        <taxon>Embryophyta</taxon>
        <taxon>Tracheophyta</taxon>
        <taxon>Spermatophyta</taxon>
        <taxon>Magnoliopsida</taxon>
        <taxon>eudicotyledons</taxon>
        <taxon>Gunneridae</taxon>
        <taxon>Pentapetalae</taxon>
        <taxon>rosids</taxon>
        <taxon>fabids</taxon>
        <taxon>Fabales</taxon>
        <taxon>Fabaceae</taxon>
        <taxon>Papilionoideae</taxon>
        <taxon>50 kb inversion clade</taxon>
        <taxon>dalbergioids sensu lato</taxon>
        <taxon>Dalbergieae</taxon>
        <taxon>Pterocarpus clade</taxon>
        <taxon>Arachis</taxon>
    </lineage>
</organism>
<evidence type="ECO:0000313" key="2">
    <source>
        <dbReference type="Proteomes" id="UP000515211"/>
    </source>
</evidence>
<accession>A0A6P4BVE9</accession>
<reference evidence="3" key="2">
    <citation type="submission" date="2025-08" db="UniProtKB">
        <authorList>
            <consortium name="RefSeq"/>
        </authorList>
    </citation>
    <scope>IDENTIFICATION</scope>
    <source>
        <tissue evidence="3">Whole plant</tissue>
    </source>
</reference>
<dbReference type="InterPro" id="IPR040338">
    <property type="entry name" value="At1g67623-like"/>
</dbReference>
<dbReference type="GeneID" id="107457995"/>
<gene>
    <name evidence="3" type="primary">LOC107457995</name>
</gene>
<dbReference type="PANTHER" id="PTHR33784:SF10">
    <property type="entry name" value="F-BOX PROTEIN"/>
    <property type="match status" value="1"/>
</dbReference>
<dbReference type="Proteomes" id="UP000515211">
    <property type="component" value="Chromosome 7"/>
</dbReference>
<evidence type="ECO:0000313" key="3">
    <source>
        <dbReference type="RefSeq" id="XP_015931678.1"/>
    </source>
</evidence>
<proteinExistence type="predicted"/>
<name>A0A6P4BVE9_ARADU</name>
<feature type="domain" description="At2g35280-like TPR" evidence="1">
    <location>
        <begin position="97"/>
        <end position="198"/>
    </location>
</feature>
<dbReference type="AlphaFoldDB" id="A0A6P4BVE9"/>
<dbReference type="RefSeq" id="XP_015931678.1">
    <property type="nucleotide sequence ID" value="XM_016076192.1"/>
</dbReference>